<keyword evidence="5" id="KW-1185">Reference proteome</keyword>
<dbReference type="SMART" id="SM00858">
    <property type="entry name" value="SAF"/>
    <property type="match status" value="1"/>
</dbReference>
<dbReference type="Proteomes" id="UP001595872">
    <property type="component" value="Unassembled WGS sequence"/>
</dbReference>
<accession>A0ABV9U3K1</accession>
<feature type="transmembrane region" description="Helical" evidence="2">
    <location>
        <begin position="44"/>
        <end position="61"/>
    </location>
</feature>
<dbReference type="Pfam" id="PF08666">
    <property type="entry name" value="SAF"/>
    <property type="match status" value="1"/>
</dbReference>
<dbReference type="EMBL" id="JBHSIT010000008">
    <property type="protein sequence ID" value="MFC4910932.1"/>
    <property type="molecule type" value="Genomic_DNA"/>
</dbReference>
<feature type="compositionally biased region" description="Low complexity" evidence="1">
    <location>
        <begin position="177"/>
        <end position="211"/>
    </location>
</feature>
<feature type="compositionally biased region" description="Basic and acidic residues" evidence="1">
    <location>
        <begin position="259"/>
        <end position="270"/>
    </location>
</feature>
<keyword evidence="2" id="KW-0812">Transmembrane</keyword>
<evidence type="ECO:0000259" key="3">
    <source>
        <dbReference type="SMART" id="SM00858"/>
    </source>
</evidence>
<dbReference type="CDD" id="cd11614">
    <property type="entry name" value="SAF_CpaB_FlgA_like"/>
    <property type="match status" value="1"/>
</dbReference>
<evidence type="ECO:0000313" key="5">
    <source>
        <dbReference type="Proteomes" id="UP001595872"/>
    </source>
</evidence>
<evidence type="ECO:0000256" key="2">
    <source>
        <dbReference type="SAM" id="Phobius"/>
    </source>
</evidence>
<evidence type="ECO:0000313" key="4">
    <source>
        <dbReference type="EMBL" id="MFC4910932.1"/>
    </source>
</evidence>
<dbReference type="InterPro" id="IPR013974">
    <property type="entry name" value="SAF"/>
</dbReference>
<gene>
    <name evidence="4" type="ORF">ACFPCY_26715</name>
</gene>
<keyword evidence="2" id="KW-1133">Transmembrane helix</keyword>
<evidence type="ECO:0000256" key="1">
    <source>
        <dbReference type="SAM" id="MobiDB-lite"/>
    </source>
</evidence>
<comment type="caution">
    <text evidence="4">The sequence shown here is derived from an EMBL/GenBank/DDBJ whole genome shotgun (WGS) entry which is preliminary data.</text>
</comment>
<dbReference type="RefSeq" id="WP_378259585.1">
    <property type="nucleotide sequence ID" value="NZ_JBHSIT010000008.1"/>
</dbReference>
<reference evidence="5" key="1">
    <citation type="journal article" date="2019" name="Int. J. Syst. Evol. Microbiol.">
        <title>The Global Catalogue of Microorganisms (GCM) 10K type strain sequencing project: providing services to taxonomists for standard genome sequencing and annotation.</title>
        <authorList>
            <consortium name="The Broad Institute Genomics Platform"/>
            <consortium name="The Broad Institute Genome Sequencing Center for Infectious Disease"/>
            <person name="Wu L."/>
            <person name="Ma J."/>
        </authorList>
    </citation>
    <scope>NUCLEOTIDE SEQUENCE [LARGE SCALE GENOMIC DNA]</scope>
    <source>
        <strain evidence="5">KLKA75</strain>
    </source>
</reference>
<keyword evidence="2" id="KW-0472">Membrane</keyword>
<organism evidence="4 5">
    <name type="scientific">Actinomadura gamaensis</name>
    <dbReference type="NCBI Taxonomy" id="1763541"/>
    <lineage>
        <taxon>Bacteria</taxon>
        <taxon>Bacillati</taxon>
        <taxon>Actinomycetota</taxon>
        <taxon>Actinomycetes</taxon>
        <taxon>Streptosporangiales</taxon>
        <taxon>Thermomonosporaceae</taxon>
        <taxon>Actinomadura</taxon>
    </lineage>
</organism>
<name>A0ABV9U3K1_9ACTN</name>
<sequence length="392" mass="39929">MNACKYGKRRAARVHAQVESSRPPTSSSLLEQAVNEGFGRRRRLLAALFAALGAGLAILAVQPPAPDTVRIAVAARDLAAGATLRGPDIRLAELPPVVRPDGAFRSPPVGRVLAGAVRKGEALTDARILGPGLLDEQPPGTVATPIRVADAAAARLLRPGDRIDVLAATPPGTVQDLPPATDGPSPAPSPGGKAPPLGKSPSQAAAPASRADGVPLTPPASDTVTDNHSSELRTGPPPHTIPLPEIESGTGLENSMEPAPERRSSERNWPHETIIAPISDGDLVPPTTAASAKEANERTPLPTYAKPTRERASPLSEESASPAGTGEGVREAESGSWARVIVASVVVLAVPHEESGLGAAGQGALVVLATSRAQAAALAGVGGPLLVTLVRD</sequence>
<proteinExistence type="predicted"/>
<protein>
    <submittedName>
        <fullName evidence="4">SAF domain-containing protein</fullName>
    </submittedName>
</protein>
<feature type="compositionally biased region" description="Low complexity" evidence="1">
    <location>
        <begin position="313"/>
        <end position="323"/>
    </location>
</feature>
<feature type="domain" description="SAF" evidence="3">
    <location>
        <begin position="69"/>
        <end position="129"/>
    </location>
</feature>
<feature type="region of interest" description="Disordered" evidence="1">
    <location>
        <begin position="166"/>
        <end position="332"/>
    </location>
</feature>